<dbReference type="InterPro" id="IPR036388">
    <property type="entry name" value="WH-like_DNA-bd_sf"/>
</dbReference>
<organism evidence="1 2">
    <name type="scientific">Stenotrophomonas pavanii</name>
    <dbReference type="NCBI Taxonomy" id="487698"/>
    <lineage>
        <taxon>Bacteria</taxon>
        <taxon>Pseudomonadati</taxon>
        <taxon>Pseudomonadota</taxon>
        <taxon>Gammaproteobacteria</taxon>
        <taxon>Lysobacterales</taxon>
        <taxon>Lysobacteraceae</taxon>
        <taxon>Stenotrophomonas</taxon>
    </lineage>
</organism>
<dbReference type="InterPro" id="IPR036390">
    <property type="entry name" value="WH_DNA-bd_sf"/>
</dbReference>
<protein>
    <recommendedName>
        <fullName evidence="3">MarR family transcriptional regulator</fullName>
    </recommendedName>
</protein>
<dbReference type="AlphaFoldDB" id="A0A246KYJ7"/>
<dbReference type="Gene3D" id="1.10.10.10">
    <property type="entry name" value="Winged helix-like DNA-binding domain superfamily/Winged helix DNA-binding domain"/>
    <property type="match status" value="1"/>
</dbReference>
<evidence type="ECO:0000313" key="1">
    <source>
        <dbReference type="EMBL" id="OWR33652.1"/>
    </source>
</evidence>
<dbReference type="SUPFAM" id="SSF46785">
    <property type="entry name" value="Winged helix' DNA-binding domain"/>
    <property type="match status" value="1"/>
</dbReference>
<proteinExistence type="predicted"/>
<dbReference type="Proteomes" id="UP000197904">
    <property type="component" value="Unassembled WGS sequence"/>
</dbReference>
<evidence type="ECO:0000313" key="2">
    <source>
        <dbReference type="Proteomes" id="UP000197904"/>
    </source>
</evidence>
<name>A0A246KYJ7_9GAMM</name>
<accession>A0A246KYJ7</accession>
<comment type="caution">
    <text evidence="1">The sequence shown here is derived from an EMBL/GenBank/DDBJ whole genome shotgun (WGS) entry which is preliminary data.</text>
</comment>
<sequence>MNLSQKELTAILTTALSAFREEIDEDITATRILTLLAVVDEPGIQQVDLERVLGGLSPSAVSRNVLDLSSIKRNREPGPDFLEQRPDPAYRKRNLIFPTTKALHWLASLAERVNRKVTARVAAA</sequence>
<evidence type="ECO:0008006" key="3">
    <source>
        <dbReference type="Google" id="ProtNLM"/>
    </source>
</evidence>
<dbReference type="EMBL" id="NIXP01000075">
    <property type="protein sequence ID" value="OWR33652.1"/>
    <property type="molecule type" value="Genomic_DNA"/>
</dbReference>
<reference evidence="1 2" key="1">
    <citation type="submission" date="2017-06" db="EMBL/GenBank/DDBJ databases">
        <authorList>
            <person name="Kim H.J."/>
            <person name="Triplett B.A."/>
        </authorList>
    </citation>
    <scope>NUCLEOTIDE SEQUENCE [LARGE SCALE GENOMIC DNA]</scope>
    <source>
        <strain evidence="1 2">S18795</strain>
    </source>
</reference>
<gene>
    <name evidence="1" type="ORF">CEE55_10935</name>
</gene>
<dbReference type="RefSeq" id="WP_005412378.1">
    <property type="nucleotide sequence ID" value="NZ_CP197388.1"/>
</dbReference>